<dbReference type="SUPFAM" id="SSF52540">
    <property type="entry name" value="P-loop containing nucleoside triphosphate hydrolases"/>
    <property type="match status" value="2"/>
</dbReference>
<dbReference type="HOGENOM" id="CLU_025497_0_0_10"/>
<keyword evidence="8" id="KW-1185">Reference proteome</keyword>
<dbReference type="SMART" id="SM00487">
    <property type="entry name" value="DEXDc"/>
    <property type="match status" value="1"/>
</dbReference>
<gene>
    <name evidence="7" type="ORF">ALIPUT_02064</name>
</gene>
<organism evidence="7 8">
    <name type="scientific">Alistipes putredinis DSM 17216</name>
    <dbReference type="NCBI Taxonomy" id="445970"/>
    <lineage>
        <taxon>Bacteria</taxon>
        <taxon>Pseudomonadati</taxon>
        <taxon>Bacteroidota</taxon>
        <taxon>Bacteroidia</taxon>
        <taxon>Bacteroidales</taxon>
        <taxon>Rikenellaceae</taxon>
        <taxon>Alistipes</taxon>
    </lineage>
</organism>
<evidence type="ECO:0000256" key="3">
    <source>
        <dbReference type="ARBA" id="ARBA00022806"/>
    </source>
</evidence>
<dbReference type="GO" id="GO:0016787">
    <property type="term" value="F:hydrolase activity"/>
    <property type="evidence" value="ECO:0007669"/>
    <property type="project" value="UniProtKB-KW"/>
</dbReference>
<dbReference type="Pfam" id="PF00270">
    <property type="entry name" value="DEAD"/>
    <property type="match status" value="1"/>
</dbReference>
<evidence type="ECO:0000256" key="4">
    <source>
        <dbReference type="ARBA" id="ARBA00022840"/>
    </source>
</evidence>
<dbReference type="EMBL" id="ABFK02000020">
    <property type="protein sequence ID" value="EDS02535.1"/>
    <property type="molecule type" value="Genomic_DNA"/>
</dbReference>
<dbReference type="PANTHER" id="PTHR12131">
    <property type="entry name" value="ATP-DEPENDENT RNA AND DNA HELICASE"/>
    <property type="match status" value="1"/>
</dbReference>
<keyword evidence="3 7" id="KW-0347">Helicase</keyword>
<proteinExistence type="predicted"/>
<dbReference type="Gene3D" id="3.40.50.300">
    <property type="entry name" value="P-loop containing nucleotide triphosphate hydrolases"/>
    <property type="match status" value="2"/>
</dbReference>
<dbReference type="InterPro" id="IPR014001">
    <property type="entry name" value="Helicase_ATP-bd"/>
</dbReference>
<dbReference type="InterPro" id="IPR001650">
    <property type="entry name" value="Helicase_C-like"/>
</dbReference>
<comment type="caution">
    <text evidence="7">The sequence shown here is derived from an EMBL/GenBank/DDBJ whole genome shotgun (WGS) entry which is preliminary data.</text>
</comment>
<reference evidence="7" key="1">
    <citation type="submission" date="2007-10" db="EMBL/GenBank/DDBJ databases">
        <authorList>
            <person name="Fulton L."/>
            <person name="Clifton S."/>
            <person name="Fulton B."/>
            <person name="Xu J."/>
            <person name="Minx P."/>
            <person name="Pepin K.H."/>
            <person name="Johnson M."/>
            <person name="Thiruvilangam P."/>
            <person name="Bhonagiri V."/>
            <person name="Nash W.E."/>
            <person name="Mardis E.R."/>
            <person name="Wilson R.K."/>
        </authorList>
    </citation>
    <scope>NUCLEOTIDE SEQUENCE [LARGE SCALE GENOMIC DNA]</scope>
    <source>
        <strain evidence="7">DSM 17216</strain>
    </source>
</reference>
<dbReference type="OrthoDB" id="9815222at2"/>
<keyword evidence="4" id="KW-0067">ATP-binding</keyword>
<name>B0MYF7_9BACT</name>
<dbReference type="PANTHER" id="PTHR12131:SF1">
    <property type="entry name" value="ATP-DEPENDENT RNA HELICASE SUPV3L1, MITOCHONDRIAL-RELATED"/>
    <property type="match status" value="1"/>
</dbReference>
<protein>
    <submittedName>
        <fullName evidence="7">Helicase C-terminal domain protein</fullName>
    </submittedName>
</protein>
<dbReference type="PROSITE" id="PS51194">
    <property type="entry name" value="HELICASE_CTER"/>
    <property type="match status" value="1"/>
</dbReference>
<dbReference type="GeneID" id="73802572"/>
<dbReference type="InterPro" id="IPR050699">
    <property type="entry name" value="RNA-DNA_Helicase"/>
</dbReference>
<evidence type="ECO:0000313" key="7">
    <source>
        <dbReference type="EMBL" id="EDS02535.1"/>
    </source>
</evidence>
<dbReference type="InterPro" id="IPR027417">
    <property type="entry name" value="P-loop_NTPase"/>
</dbReference>
<keyword evidence="2" id="KW-0378">Hydrolase</keyword>
<dbReference type="RefSeq" id="WP_004328107.1">
    <property type="nucleotide sequence ID" value="NZ_DS499577.1"/>
</dbReference>
<sequence>MLDYEIYSECDQINDLIEKRDLATARCKVINLLDRMQQDGNQYNPMVNHFIRVVGLFPYIDKKTASWDDQVVVEAFKADVGDKTPVTLHSAQSRVLKRLLLGENIAVSAPTSFGKSFIIDAFISIRKPDNVVIIVPTIALADETRRRIEHKFSRFYKIITTTDATITERNIFIFPQERSFAYFDKLEKIDMLIVDEFYKASSMFDDSRSSSLLSAMIELGKISRQRYYLAPNIHKISDNVFTEGMQFMRLTDFKTVITKAAHLYKNLPKSADKEQFKKGHLLKILQKKRAKTLIYAGSYKNIDTISNILANDLAVKKTSLLQDFNDWLRVNYGRKFSLCKLSERGIGVHNGKMHRSLSQIQVKLFEQEEGIDTMVSTSSIIEGVNTQAEQVVVWSNKNGSCKFDYFTYRNIIGRAGRMFKYFVGKVYLLEEPPVQENTTLEIDFPEEVVESLDSANPGVEINEEQNDRIKEYESFMIKALGRENFNNIRRLPAFKSCDSKLIKTLVRKLKADPAWPQNYAALAATNTYNWREPIKDVINLLGDKMGGLIKLAIWKMPKNWSHSVAFIYDELEKDGYKISYEDLFAAERYLSYNLCTTLSVINILKKSFDPAAPDISLFIGRASNAFLPKLVYQLEEYGLPRMISRKIQDSGLINLEDDTKEISEIIIQFKTISPKNLISNLKDIMPFDKFIIQYFYEGIS</sequence>
<feature type="domain" description="Helicase C-terminal" evidence="6">
    <location>
        <begin position="277"/>
        <end position="469"/>
    </location>
</feature>
<feature type="domain" description="Helicase ATP-binding" evidence="5">
    <location>
        <begin position="96"/>
        <end position="215"/>
    </location>
</feature>
<dbReference type="GO" id="GO:0004386">
    <property type="term" value="F:helicase activity"/>
    <property type="evidence" value="ECO:0007669"/>
    <property type="project" value="UniProtKB-KW"/>
</dbReference>
<evidence type="ECO:0000313" key="8">
    <source>
        <dbReference type="Proteomes" id="UP000005819"/>
    </source>
</evidence>
<dbReference type="eggNOG" id="COG1204">
    <property type="taxonomic scope" value="Bacteria"/>
</dbReference>
<evidence type="ECO:0000256" key="1">
    <source>
        <dbReference type="ARBA" id="ARBA00022741"/>
    </source>
</evidence>
<dbReference type="GO" id="GO:0005524">
    <property type="term" value="F:ATP binding"/>
    <property type="evidence" value="ECO:0007669"/>
    <property type="project" value="UniProtKB-KW"/>
</dbReference>
<accession>B0MYF7</accession>
<evidence type="ECO:0000259" key="6">
    <source>
        <dbReference type="PROSITE" id="PS51194"/>
    </source>
</evidence>
<evidence type="ECO:0000259" key="5">
    <source>
        <dbReference type="PROSITE" id="PS51192"/>
    </source>
</evidence>
<dbReference type="GO" id="GO:0003676">
    <property type="term" value="F:nucleic acid binding"/>
    <property type="evidence" value="ECO:0007669"/>
    <property type="project" value="InterPro"/>
</dbReference>
<evidence type="ECO:0000256" key="2">
    <source>
        <dbReference type="ARBA" id="ARBA00022801"/>
    </source>
</evidence>
<dbReference type="InterPro" id="IPR011545">
    <property type="entry name" value="DEAD/DEAH_box_helicase_dom"/>
</dbReference>
<dbReference type="PROSITE" id="PS51192">
    <property type="entry name" value="HELICASE_ATP_BIND_1"/>
    <property type="match status" value="1"/>
</dbReference>
<dbReference type="Proteomes" id="UP000005819">
    <property type="component" value="Unassembled WGS sequence"/>
</dbReference>
<keyword evidence="1" id="KW-0547">Nucleotide-binding</keyword>
<reference evidence="7" key="2">
    <citation type="submission" date="2013-09" db="EMBL/GenBank/DDBJ databases">
        <title>Draft genome sequence of Alistipes putredinis (DSM 17216).</title>
        <authorList>
            <person name="Sudarsanam P."/>
            <person name="Ley R."/>
            <person name="Guruge J."/>
            <person name="Turnbaugh P.J."/>
            <person name="Mahowald M."/>
            <person name="Liep D."/>
            <person name="Gordon J."/>
        </authorList>
    </citation>
    <scope>NUCLEOTIDE SEQUENCE</scope>
    <source>
        <strain evidence="7">DSM 17216</strain>
    </source>
</reference>
<dbReference type="AlphaFoldDB" id="B0MYF7"/>